<evidence type="ECO:0000313" key="2">
    <source>
        <dbReference type="Proteomes" id="UP000619479"/>
    </source>
</evidence>
<dbReference type="InterPro" id="IPR016181">
    <property type="entry name" value="Acyl_CoA_acyltransferase"/>
</dbReference>
<comment type="caution">
    <text evidence="1">The sequence shown here is derived from an EMBL/GenBank/DDBJ whole genome shotgun (WGS) entry which is preliminary data.</text>
</comment>
<gene>
    <name evidence="1" type="ORF">Acy02nite_90870</name>
</gene>
<accession>A0A919ITY1</accession>
<proteinExistence type="predicted"/>
<organism evidence="1 2">
    <name type="scientific">Actinoplanes cyaneus</name>
    <dbReference type="NCBI Taxonomy" id="52696"/>
    <lineage>
        <taxon>Bacteria</taxon>
        <taxon>Bacillati</taxon>
        <taxon>Actinomycetota</taxon>
        <taxon>Actinomycetes</taxon>
        <taxon>Micromonosporales</taxon>
        <taxon>Micromonosporaceae</taxon>
        <taxon>Actinoplanes</taxon>
    </lineage>
</organism>
<sequence>MSRREAAAHHDGDLPALIFQDYAWPRLVHVDDRRVGFVTAFLDIPWAPERDPHDRSSGVWRLNIAADAQGKRCGRSAVEAACQEIRDRGGHQAFVTHEPRAGAPEAVYFKLGFRPTGERSGSQTVAVVGLRVVGGLA</sequence>
<name>A0A919ITY1_9ACTN</name>
<dbReference type="AlphaFoldDB" id="A0A919ITY1"/>
<dbReference type="Gene3D" id="3.40.630.30">
    <property type="match status" value="1"/>
</dbReference>
<evidence type="ECO:0008006" key="3">
    <source>
        <dbReference type="Google" id="ProtNLM"/>
    </source>
</evidence>
<protein>
    <recommendedName>
        <fullName evidence="3">GNAT family N-acetyltransferase</fullName>
    </recommendedName>
</protein>
<keyword evidence="2" id="KW-1185">Reference proteome</keyword>
<reference evidence="1" key="1">
    <citation type="submission" date="2021-01" db="EMBL/GenBank/DDBJ databases">
        <title>Whole genome shotgun sequence of Actinoplanes cyaneus NBRC 14990.</title>
        <authorList>
            <person name="Komaki H."/>
            <person name="Tamura T."/>
        </authorList>
    </citation>
    <scope>NUCLEOTIDE SEQUENCE</scope>
    <source>
        <strain evidence="1">NBRC 14990</strain>
    </source>
</reference>
<dbReference type="EMBL" id="BOMH01000106">
    <property type="protein sequence ID" value="GID71206.1"/>
    <property type="molecule type" value="Genomic_DNA"/>
</dbReference>
<dbReference type="SUPFAM" id="SSF55729">
    <property type="entry name" value="Acyl-CoA N-acyltransferases (Nat)"/>
    <property type="match status" value="1"/>
</dbReference>
<evidence type="ECO:0000313" key="1">
    <source>
        <dbReference type="EMBL" id="GID71206.1"/>
    </source>
</evidence>
<dbReference type="Proteomes" id="UP000619479">
    <property type="component" value="Unassembled WGS sequence"/>
</dbReference>